<dbReference type="PANTHER" id="PTHR42818:SF1">
    <property type="entry name" value="SULFOPYRUVATE DECARBOXYLASE"/>
    <property type="match status" value="1"/>
</dbReference>
<dbReference type="InterPro" id="IPR011766">
    <property type="entry name" value="TPP_enzyme_TPP-bd"/>
</dbReference>
<dbReference type="InterPro" id="IPR017684">
    <property type="entry name" value="Phosphono-pyrv_decarboxylase"/>
</dbReference>
<feature type="domain" description="Thiamine pyrophosphate enzyme N-terminal TPP-binding" evidence="6">
    <location>
        <begin position="36"/>
        <end position="140"/>
    </location>
</feature>
<dbReference type="Gene3D" id="3.40.50.970">
    <property type="match status" value="2"/>
</dbReference>
<dbReference type="Proteomes" id="UP000326877">
    <property type="component" value="Unassembled WGS sequence"/>
</dbReference>
<dbReference type="AlphaFoldDB" id="A0A5N7BQ74"/>
<keyword evidence="2" id="KW-0786">Thiamine pyrophosphate</keyword>
<feature type="domain" description="Thiamine pyrophosphate enzyme TPP-binding" evidence="5">
    <location>
        <begin position="276"/>
        <end position="348"/>
    </location>
</feature>
<dbReference type="NCBIfam" id="TIGR03297">
    <property type="entry name" value="Ppyr-DeCO2ase"/>
    <property type="match status" value="1"/>
</dbReference>
<dbReference type="GO" id="GO:0030976">
    <property type="term" value="F:thiamine pyrophosphate binding"/>
    <property type="evidence" value="ECO:0007669"/>
    <property type="project" value="InterPro"/>
</dbReference>
<evidence type="ECO:0000256" key="3">
    <source>
        <dbReference type="ARBA" id="ARBA00023239"/>
    </source>
</evidence>
<dbReference type="PANTHER" id="PTHR42818">
    <property type="entry name" value="SULFOPYRUVATE DECARBOXYLASE SUBUNIT ALPHA"/>
    <property type="match status" value="1"/>
</dbReference>
<accession>A0A5N7BQ74</accession>
<dbReference type="InterPro" id="IPR012001">
    <property type="entry name" value="Thiamin_PyroP_enz_TPP-bd_dom"/>
</dbReference>
<proteinExistence type="predicted"/>
<dbReference type="InterPro" id="IPR051818">
    <property type="entry name" value="TPP_dependent_decarboxylase"/>
</dbReference>
<dbReference type="GO" id="GO:0032923">
    <property type="term" value="P:organic phosphonate biosynthetic process"/>
    <property type="evidence" value="ECO:0007669"/>
    <property type="project" value="InterPro"/>
</dbReference>
<keyword evidence="1" id="KW-0210">Decarboxylase</keyword>
<protein>
    <submittedName>
        <fullName evidence="7">Thiamine diphosphate-binding protein</fullName>
    </submittedName>
</protein>
<sequence>MLFFRSFLDHWLINRSLEADSLIMETPLDPEQFYGEVLKANGIDRSFGVPDSTLSPFLSYLAAVKCTRKHVTVASEGAAVALAAGYYLSTGNLALVYMQNSGYSNALNPLQSLVAKEVFGIPMLLMIGWRGRPGEKDEPQHNLIGPNILKNLEANNIPYEILPEGISLARSSVGRLVARAKQGNTPVALLVRAKSFAAYTGPVVARWASAAPTQSKTVKWLSSSTEKPVLSRESTIESILGALKSNDISVSSLGGNSRELWMLRKNKGQSIARNFFCIGAMGHTYALAHGVSNGCRANRVVCIDGDGSFMMHLGNNAILAPLPEQRVVHVVIYNGMHSSTGNQPLMIGRGDLLALVEGLPYERKFIVDTADGVTKALRSVDRSALILVPVNGDERKSLPRPTETPTEQKDAFMKSFGSNSKL</sequence>
<evidence type="ECO:0000313" key="7">
    <source>
        <dbReference type="EMBL" id="KAE8383995.1"/>
    </source>
</evidence>
<dbReference type="Pfam" id="PF02776">
    <property type="entry name" value="TPP_enzyme_N"/>
    <property type="match status" value="1"/>
</dbReference>
<reference evidence="7" key="1">
    <citation type="submission" date="2019-04" db="EMBL/GenBank/DDBJ databases">
        <title>Friends and foes A comparative genomics studyof 23 Aspergillus species from section Flavi.</title>
        <authorList>
            <consortium name="DOE Joint Genome Institute"/>
            <person name="Kjaerbolling I."/>
            <person name="Vesth T."/>
            <person name="Frisvad J.C."/>
            <person name="Nybo J.L."/>
            <person name="Theobald S."/>
            <person name="Kildgaard S."/>
            <person name="Isbrandt T."/>
            <person name="Kuo A."/>
            <person name="Sato A."/>
            <person name="Lyhne E.K."/>
            <person name="Kogle M.E."/>
            <person name="Wiebenga A."/>
            <person name="Kun R.S."/>
            <person name="Lubbers R.J."/>
            <person name="Makela M.R."/>
            <person name="Barry K."/>
            <person name="Chovatia M."/>
            <person name="Clum A."/>
            <person name="Daum C."/>
            <person name="Haridas S."/>
            <person name="He G."/>
            <person name="LaButti K."/>
            <person name="Lipzen A."/>
            <person name="Mondo S."/>
            <person name="Riley R."/>
            <person name="Salamov A."/>
            <person name="Simmons B.A."/>
            <person name="Magnuson J.K."/>
            <person name="Henrissat B."/>
            <person name="Mortensen U.H."/>
            <person name="Larsen T.O."/>
            <person name="Devries R.P."/>
            <person name="Grigoriev I.V."/>
            <person name="Machida M."/>
            <person name="Baker S.E."/>
            <person name="Andersen M.R."/>
        </authorList>
    </citation>
    <scope>NUCLEOTIDE SEQUENCE [LARGE SCALE GENOMIC DNA]</scope>
    <source>
        <strain evidence="7">IBT 14317</strain>
    </source>
</reference>
<gene>
    <name evidence="7" type="ORF">BDV23DRAFT_167739</name>
</gene>
<keyword evidence="3" id="KW-0456">Lyase</keyword>
<dbReference type="EMBL" id="ML735424">
    <property type="protein sequence ID" value="KAE8383995.1"/>
    <property type="molecule type" value="Genomic_DNA"/>
</dbReference>
<dbReference type="SUPFAM" id="SSF52518">
    <property type="entry name" value="Thiamin diphosphate-binding fold (THDP-binding)"/>
    <property type="match status" value="2"/>
</dbReference>
<dbReference type="GO" id="GO:0033980">
    <property type="term" value="F:phosphonopyruvate decarboxylase activity"/>
    <property type="evidence" value="ECO:0007669"/>
    <property type="project" value="InterPro"/>
</dbReference>
<evidence type="ECO:0000256" key="4">
    <source>
        <dbReference type="SAM" id="MobiDB-lite"/>
    </source>
</evidence>
<dbReference type="CDD" id="cd07035">
    <property type="entry name" value="TPP_PYR_POX_like"/>
    <property type="match status" value="1"/>
</dbReference>
<dbReference type="OrthoDB" id="16262at2759"/>
<evidence type="ECO:0000256" key="2">
    <source>
        <dbReference type="ARBA" id="ARBA00023052"/>
    </source>
</evidence>
<dbReference type="Pfam" id="PF02775">
    <property type="entry name" value="TPP_enzyme_C"/>
    <property type="match status" value="1"/>
</dbReference>
<evidence type="ECO:0000259" key="6">
    <source>
        <dbReference type="Pfam" id="PF02776"/>
    </source>
</evidence>
<name>A0A5N7BQ74_PETAA</name>
<feature type="region of interest" description="Disordered" evidence="4">
    <location>
        <begin position="393"/>
        <end position="422"/>
    </location>
</feature>
<evidence type="ECO:0000256" key="1">
    <source>
        <dbReference type="ARBA" id="ARBA00022793"/>
    </source>
</evidence>
<dbReference type="InterPro" id="IPR029061">
    <property type="entry name" value="THDP-binding"/>
</dbReference>
<organism evidence="7">
    <name type="scientific">Petromyces alliaceus</name>
    <name type="common">Aspergillus alliaceus</name>
    <dbReference type="NCBI Taxonomy" id="209559"/>
    <lineage>
        <taxon>Eukaryota</taxon>
        <taxon>Fungi</taxon>
        <taxon>Dikarya</taxon>
        <taxon>Ascomycota</taxon>
        <taxon>Pezizomycotina</taxon>
        <taxon>Eurotiomycetes</taxon>
        <taxon>Eurotiomycetidae</taxon>
        <taxon>Eurotiales</taxon>
        <taxon>Aspergillaceae</taxon>
        <taxon>Aspergillus</taxon>
        <taxon>Aspergillus subgen. Circumdati</taxon>
    </lineage>
</organism>
<evidence type="ECO:0000259" key="5">
    <source>
        <dbReference type="Pfam" id="PF02775"/>
    </source>
</evidence>